<dbReference type="EMBL" id="VDFP01000002">
    <property type="protein sequence ID" value="MQS75171.1"/>
    <property type="molecule type" value="Genomic_DNA"/>
</dbReference>
<dbReference type="AlphaFoldDB" id="A0A5P0ZXW1"/>
<gene>
    <name evidence="3" type="ORF">FHL05_06640</name>
    <name evidence="2" type="ORF">FHL06_02005</name>
</gene>
<dbReference type="Pfam" id="PF06486">
    <property type="entry name" value="DUF1093"/>
    <property type="match status" value="1"/>
</dbReference>
<reference evidence="4 5" key="1">
    <citation type="journal article" date="2019" name="Syst. Appl. Microbiol.">
        <title>Polyphasic characterization of two novel Lactobacillus spp. isolated from blown salami packages: Description of Lactobacillus halodurans sp. nov. and Lactobacillus salsicarnum sp. nov.</title>
        <authorList>
            <person name="Schuster J.A."/>
            <person name="Klingl A."/>
            <person name="Vogel R.F."/>
            <person name="Ehrmann M.A."/>
        </authorList>
    </citation>
    <scope>NUCLEOTIDE SEQUENCE [LARGE SCALE GENOMIC DNA]</scope>
    <source>
        <strain evidence="3 4">TMW 1.1920</strain>
        <strain evidence="2 5">TMW 1.2172</strain>
    </source>
</reference>
<evidence type="ECO:0000313" key="5">
    <source>
        <dbReference type="Proteomes" id="UP000414364"/>
    </source>
</evidence>
<name>A0A5P0ZXW1_9LACO</name>
<dbReference type="PANTHER" id="PTHR36433:SF2">
    <property type="entry name" value="YXEA FAMILY PROTEIN"/>
    <property type="match status" value="1"/>
</dbReference>
<evidence type="ECO:0000313" key="3">
    <source>
        <dbReference type="EMBL" id="MQS97564.1"/>
    </source>
</evidence>
<keyword evidence="1" id="KW-0472">Membrane</keyword>
<evidence type="ECO:0000256" key="1">
    <source>
        <dbReference type="SAM" id="Phobius"/>
    </source>
</evidence>
<evidence type="ECO:0000313" key="4">
    <source>
        <dbReference type="Proteomes" id="UP000371423"/>
    </source>
</evidence>
<keyword evidence="4" id="KW-1185">Reference proteome</keyword>
<organism evidence="3 4">
    <name type="scientific">Companilactobacillus halodurans</name>
    <dbReference type="NCBI Taxonomy" id="2584183"/>
    <lineage>
        <taxon>Bacteria</taxon>
        <taxon>Bacillati</taxon>
        <taxon>Bacillota</taxon>
        <taxon>Bacilli</taxon>
        <taxon>Lactobacillales</taxon>
        <taxon>Lactobacillaceae</taxon>
        <taxon>Companilactobacillus</taxon>
    </lineage>
</organism>
<dbReference type="Proteomes" id="UP000414364">
    <property type="component" value="Unassembled WGS sequence"/>
</dbReference>
<dbReference type="SUPFAM" id="SSF159121">
    <property type="entry name" value="BC4932-like"/>
    <property type="match status" value="1"/>
</dbReference>
<dbReference type="OrthoDB" id="8719215at2"/>
<dbReference type="InterPro" id="IPR006542">
    <property type="entry name" value="DUF1093"/>
</dbReference>
<dbReference type="PANTHER" id="PTHR36433">
    <property type="entry name" value="HYPOTHETICAL CYTOSOLIC PROTEIN"/>
    <property type="match status" value="1"/>
</dbReference>
<dbReference type="InterPro" id="IPR036166">
    <property type="entry name" value="YxeA-like_sf"/>
</dbReference>
<dbReference type="Proteomes" id="UP000371423">
    <property type="component" value="Unassembled WGS sequence"/>
</dbReference>
<dbReference type="EMBL" id="VDFO01000021">
    <property type="protein sequence ID" value="MQS97564.1"/>
    <property type="molecule type" value="Genomic_DNA"/>
</dbReference>
<feature type="transmembrane region" description="Helical" evidence="1">
    <location>
        <begin position="21"/>
        <end position="39"/>
    </location>
</feature>
<dbReference type="Gene3D" id="2.40.50.480">
    <property type="match status" value="1"/>
</dbReference>
<accession>A0A5P0ZXW1</accession>
<keyword evidence="1" id="KW-0812">Transmembrane</keyword>
<evidence type="ECO:0000313" key="2">
    <source>
        <dbReference type="EMBL" id="MQS75171.1"/>
    </source>
</evidence>
<proteinExistence type="predicted"/>
<dbReference type="NCBIfam" id="TIGR01655">
    <property type="entry name" value="yxeA_fam"/>
    <property type="match status" value="1"/>
</dbReference>
<keyword evidence="1" id="KW-1133">Transmembrane helix</keyword>
<comment type="caution">
    <text evidence="3">The sequence shown here is derived from an EMBL/GenBank/DDBJ whole genome shotgun (WGS) entry which is preliminary data.</text>
</comment>
<protein>
    <submittedName>
        <fullName evidence="3">YxeA family protein</fullName>
    </submittedName>
</protein>
<sequence>MISFLRIMEDYFMSKKLLSGLSIIIVLLIPILIYQLWYVPNYTGDDYYTYIGKSYKEVIEKDDSGNELPTYYYNQDSFNRNGTKKLLKFDSAIGRPIKPNNYIKISYNDHRKRVLSWEKVKKNQVPRKTLDRLINNATN</sequence>